<gene>
    <name evidence="3" type="ORF">V2H45_21375</name>
</gene>
<organism evidence="3 4">
    <name type="scientific">Tumidithrix elongata BACA0141</name>
    <dbReference type="NCBI Taxonomy" id="2716417"/>
    <lineage>
        <taxon>Bacteria</taxon>
        <taxon>Bacillati</taxon>
        <taxon>Cyanobacteriota</taxon>
        <taxon>Cyanophyceae</taxon>
        <taxon>Pseudanabaenales</taxon>
        <taxon>Pseudanabaenaceae</taxon>
        <taxon>Tumidithrix</taxon>
        <taxon>Tumidithrix elongata</taxon>
    </lineage>
</organism>
<keyword evidence="4" id="KW-1185">Reference proteome</keyword>
<evidence type="ECO:0000313" key="4">
    <source>
        <dbReference type="Proteomes" id="UP001333818"/>
    </source>
</evidence>
<keyword evidence="2" id="KW-0472">Membrane</keyword>
<feature type="transmembrane region" description="Helical" evidence="2">
    <location>
        <begin position="6"/>
        <end position="24"/>
    </location>
</feature>
<feature type="coiled-coil region" evidence="1">
    <location>
        <begin position="30"/>
        <end position="82"/>
    </location>
</feature>
<evidence type="ECO:0000313" key="3">
    <source>
        <dbReference type="EMBL" id="MEE3719299.1"/>
    </source>
</evidence>
<evidence type="ECO:0000256" key="1">
    <source>
        <dbReference type="SAM" id="Coils"/>
    </source>
</evidence>
<keyword evidence="1" id="KW-0175">Coiled coil</keyword>
<keyword evidence="2" id="KW-0812">Transmembrane</keyword>
<proteinExistence type="predicted"/>
<dbReference type="Proteomes" id="UP001333818">
    <property type="component" value="Unassembled WGS sequence"/>
</dbReference>
<name>A0AAW9Q564_9CYAN</name>
<accession>A0AAW9Q564</accession>
<dbReference type="AlphaFoldDB" id="A0AAW9Q564"/>
<protein>
    <submittedName>
        <fullName evidence="3">Uncharacterized protein</fullName>
    </submittedName>
</protein>
<sequence length="154" mass="17444">MEKDSIFGLVGLGIGLLITLATWLKGIFTRSSLRKEIDDLKKNLNLQMQISARGNDEVKTELDRLRKENENLRITVATLSNKPGRTELKTLHVWDKAIRILIIKSPAFAPAWEMSLEEAKKEIEETNQGVRPLIRKAFTLFLPQAKSETSNEGD</sequence>
<reference evidence="3" key="1">
    <citation type="submission" date="2024-01" db="EMBL/GenBank/DDBJ databases">
        <title>Bank of Algae and Cyanobacteria of the Azores (BACA) strain genomes.</title>
        <authorList>
            <person name="Luz R."/>
            <person name="Cordeiro R."/>
            <person name="Fonseca A."/>
            <person name="Goncalves V."/>
        </authorList>
    </citation>
    <scope>NUCLEOTIDE SEQUENCE</scope>
    <source>
        <strain evidence="3">BACA0141</strain>
    </source>
</reference>
<keyword evidence="2" id="KW-1133">Transmembrane helix</keyword>
<dbReference type="EMBL" id="JAZBJZ010000123">
    <property type="protein sequence ID" value="MEE3719299.1"/>
    <property type="molecule type" value="Genomic_DNA"/>
</dbReference>
<dbReference type="RefSeq" id="WP_330485735.1">
    <property type="nucleotide sequence ID" value="NZ_JAZBJZ010000123.1"/>
</dbReference>
<evidence type="ECO:0000256" key="2">
    <source>
        <dbReference type="SAM" id="Phobius"/>
    </source>
</evidence>
<comment type="caution">
    <text evidence="3">The sequence shown here is derived from an EMBL/GenBank/DDBJ whole genome shotgun (WGS) entry which is preliminary data.</text>
</comment>